<comment type="caution">
    <text evidence="2">The sequence shown here is derived from an EMBL/GenBank/DDBJ whole genome shotgun (WGS) entry which is preliminary data.</text>
</comment>
<organism evidence="2 3">
    <name type="scientific">Thelohanellus kitauei</name>
    <name type="common">Myxosporean</name>
    <dbReference type="NCBI Taxonomy" id="669202"/>
    <lineage>
        <taxon>Eukaryota</taxon>
        <taxon>Metazoa</taxon>
        <taxon>Cnidaria</taxon>
        <taxon>Myxozoa</taxon>
        <taxon>Myxosporea</taxon>
        <taxon>Bivalvulida</taxon>
        <taxon>Platysporina</taxon>
        <taxon>Myxobolidae</taxon>
        <taxon>Thelohanellus</taxon>
    </lineage>
</organism>
<evidence type="ECO:0000256" key="1">
    <source>
        <dbReference type="SAM" id="Phobius"/>
    </source>
</evidence>
<feature type="transmembrane region" description="Helical" evidence="1">
    <location>
        <begin position="101"/>
        <end position="123"/>
    </location>
</feature>
<evidence type="ECO:0000313" key="3">
    <source>
        <dbReference type="Proteomes" id="UP000031668"/>
    </source>
</evidence>
<keyword evidence="1" id="KW-0472">Membrane</keyword>
<feature type="transmembrane region" description="Helical" evidence="1">
    <location>
        <begin position="185"/>
        <end position="203"/>
    </location>
</feature>
<keyword evidence="1" id="KW-0812">Transmembrane</keyword>
<feature type="transmembrane region" description="Helical" evidence="1">
    <location>
        <begin position="130"/>
        <end position="154"/>
    </location>
</feature>
<proteinExistence type="predicted"/>
<feature type="transmembrane region" description="Helical" evidence="1">
    <location>
        <begin position="31"/>
        <end position="52"/>
    </location>
</feature>
<evidence type="ECO:0000313" key="2">
    <source>
        <dbReference type="EMBL" id="KII72905.1"/>
    </source>
</evidence>
<dbReference type="AlphaFoldDB" id="A0A0C2N987"/>
<accession>A0A0C2N987</accession>
<dbReference type="EMBL" id="JWZT01001076">
    <property type="protein sequence ID" value="KII72905.1"/>
    <property type="molecule type" value="Genomic_DNA"/>
</dbReference>
<keyword evidence="1" id="KW-1133">Transmembrane helix</keyword>
<sequence length="218" mass="25280">MTNKKIWVRRRVSEDLRSSSQSFIQSMNKRLLLVLIIIFDILAFLSCFGLLWTSVHPSMFIFTLDVHQRNKFAFFGPFNWLSDNQIRKYDNPSDFMRFLQVMYVLSIVASFLSALLAIFGFVIKRIATGIGFVIMGSAIPLCILSSVYTVRVFWIPKSLDFISSKLAVHAIKHDWANIHLSYHPLYLWLMTIAIFVLGCLIWIHASKKEIYEELPSAY</sequence>
<keyword evidence="3" id="KW-1185">Reference proteome</keyword>
<reference evidence="2 3" key="1">
    <citation type="journal article" date="2014" name="Genome Biol. Evol.">
        <title>The genome of the myxosporean Thelohanellus kitauei shows adaptations to nutrient acquisition within its fish host.</title>
        <authorList>
            <person name="Yang Y."/>
            <person name="Xiong J."/>
            <person name="Zhou Z."/>
            <person name="Huo F."/>
            <person name="Miao W."/>
            <person name="Ran C."/>
            <person name="Liu Y."/>
            <person name="Zhang J."/>
            <person name="Feng J."/>
            <person name="Wang M."/>
            <person name="Wang M."/>
            <person name="Wang L."/>
            <person name="Yao B."/>
        </authorList>
    </citation>
    <scope>NUCLEOTIDE SEQUENCE [LARGE SCALE GENOMIC DNA]</scope>
    <source>
        <strain evidence="2">Wuqing</strain>
    </source>
</reference>
<dbReference type="Proteomes" id="UP000031668">
    <property type="component" value="Unassembled WGS sequence"/>
</dbReference>
<gene>
    <name evidence="2" type="ORF">RF11_12373</name>
</gene>
<protein>
    <submittedName>
        <fullName evidence="2">Uncharacterized protein</fullName>
    </submittedName>
</protein>
<name>A0A0C2N987_THEKT</name>